<comment type="similarity">
    <text evidence="6 7">Belongs to the peptidase C12 family.</text>
</comment>
<organism evidence="10 11">
    <name type="scientific">Thyridium curvatum</name>
    <dbReference type="NCBI Taxonomy" id="1093900"/>
    <lineage>
        <taxon>Eukaryota</taxon>
        <taxon>Fungi</taxon>
        <taxon>Dikarya</taxon>
        <taxon>Ascomycota</taxon>
        <taxon>Pezizomycotina</taxon>
        <taxon>Sordariomycetes</taxon>
        <taxon>Sordariomycetidae</taxon>
        <taxon>Thyridiales</taxon>
        <taxon>Thyridiaceae</taxon>
        <taxon>Thyridium</taxon>
    </lineage>
</organism>
<keyword evidence="3 6" id="KW-0833">Ubl conjugation pathway</keyword>
<keyword evidence="11" id="KW-1185">Reference proteome</keyword>
<proteinExistence type="inferred from homology"/>
<dbReference type="OrthoDB" id="1924260at2759"/>
<evidence type="ECO:0000313" key="10">
    <source>
        <dbReference type="EMBL" id="TPX09569.1"/>
    </source>
</evidence>
<feature type="region of interest" description="Disordered" evidence="8">
    <location>
        <begin position="1"/>
        <end position="103"/>
    </location>
</feature>
<keyword evidence="4 6" id="KW-0378">Hydrolase</keyword>
<evidence type="ECO:0000256" key="2">
    <source>
        <dbReference type="ARBA" id="ARBA00022670"/>
    </source>
</evidence>
<dbReference type="InterPro" id="IPR036959">
    <property type="entry name" value="Peptidase_C12_UCH_sf"/>
</dbReference>
<dbReference type="GO" id="GO:0016579">
    <property type="term" value="P:protein deubiquitination"/>
    <property type="evidence" value="ECO:0007669"/>
    <property type="project" value="TreeGrafter"/>
</dbReference>
<sequence>MAVPLIRTPPPPAASPADTGQPPKMKRAKVRQVDEALEVQDAQPLVRRSTRARKRPAAFDQEAEYKPAPSASRGELNKRIKIVQRRNPPRKATASPPPEVPLPDDVLLEAFAPMRPEELQQWRGWTEVESEPAFFNHILKQIGIEDAKIQEVFSIDEDAFAFVPKPIHGLIFLYQFVEESEEEERQDCPEGVWFANQTTADACATVAMLNIAMNSSGLHLGPTLDDFKAETRNLCPALRGYAMSRNPTIRAAHNSFARRIDILRADLHLNNKFDFAARAPESLSPSPSPSKSKKPPAKQAKPKPKPKPKSKKKRAVDAAFHFIAYVPIEDKVWELDGLQHKPFCLATSDRPGTFDGDDWAAEARSRIELRMFQDADEDNFSFNLLAICGSALPAIRQSLALTLRQLLVLDAHQLGRGGEGGWAPQPDDLLSDVSKFGLDRAADIESVGDAAAALPREFTDRIAHAEFGTARALELRAELDAERRRLRAEYAAELSADEDNARRVDGRKKDYGPLLHGWVQKLADKGVLKDIVGAAGAGASQSCGCEGDDSSDAERGQCITVASLWDSWNDNSASIDHDESGFCITARGKETASKDGEGNVPKGRKGSSLTVDDLLNPSNENDVGDYRSRLRSKKRSRSDMTSSPKKRKRKSLTIDDLLNPSNEDDAGDYRSRLRSRKRSRSDMTPSPKKRKRRSLTVQDLLNPSDQDDGNQSNIASG</sequence>
<dbReference type="RefSeq" id="XP_030991280.1">
    <property type="nucleotide sequence ID" value="XM_031144105.1"/>
</dbReference>
<protein>
    <recommendedName>
        <fullName evidence="7">Ubiquitin carboxyl-terminal hydrolase</fullName>
        <ecNumber evidence="7">3.4.19.12</ecNumber>
    </recommendedName>
</protein>
<dbReference type="EMBL" id="SKBQ01000065">
    <property type="protein sequence ID" value="TPX09569.1"/>
    <property type="molecule type" value="Genomic_DNA"/>
</dbReference>
<gene>
    <name evidence="10" type="ORF">E0L32_009170</name>
</gene>
<dbReference type="Gene3D" id="3.40.532.10">
    <property type="entry name" value="Peptidase C12, ubiquitin carboxyl-terminal hydrolase"/>
    <property type="match status" value="1"/>
</dbReference>
<feature type="site" description="Important for enzyme activity" evidence="6">
    <location>
        <position position="336"/>
    </location>
</feature>
<dbReference type="SUPFAM" id="SSF54001">
    <property type="entry name" value="Cysteine proteinases"/>
    <property type="match status" value="1"/>
</dbReference>
<evidence type="ECO:0000313" key="11">
    <source>
        <dbReference type="Proteomes" id="UP000319257"/>
    </source>
</evidence>
<comment type="caution">
    <text evidence="10">The sequence shown here is derived from an EMBL/GenBank/DDBJ whole genome shotgun (WGS) entry which is preliminary data.</text>
</comment>
<dbReference type="PRINTS" id="PR00707">
    <property type="entry name" value="UBCTHYDRLASE"/>
</dbReference>
<evidence type="ECO:0000256" key="1">
    <source>
        <dbReference type="ARBA" id="ARBA00000707"/>
    </source>
</evidence>
<evidence type="ECO:0000256" key="3">
    <source>
        <dbReference type="ARBA" id="ARBA00022786"/>
    </source>
</evidence>
<feature type="site" description="Transition state stabilizer" evidence="6">
    <location>
        <position position="197"/>
    </location>
</feature>
<evidence type="ECO:0000256" key="8">
    <source>
        <dbReference type="SAM" id="MobiDB-lite"/>
    </source>
</evidence>
<dbReference type="InParanoid" id="A0A507AX57"/>
<dbReference type="Pfam" id="PF01088">
    <property type="entry name" value="Peptidase_C12"/>
    <property type="match status" value="1"/>
</dbReference>
<evidence type="ECO:0000256" key="7">
    <source>
        <dbReference type="RuleBase" id="RU361215"/>
    </source>
</evidence>
<evidence type="ECO:0000256" key="5">
    <source>
        <dbReference type="ARBA" id="ARBA00022807"/>
    </source>
</evidence>
<dbReference type="PROSITE" id="PS52048">
    <property type="entry name" value="UCH_DOMAIN"/>
    <property type="match status" value="1"/>
</dbReference>
<dbReference type="STRING" id="1093900.A0A507AX57"/>
<feature type="active site" description="Nucleophile" evidence="6">
    <location>
        <position position="203"/>
    </location>
</feature>
<name>A0A507AX57_9PEZI</name>
<dbReference type="EC" id="3.4.19.12" evidence="7"/>
<feature type="compositionally biased region" description="Basic residues" evidence="8">
    <location>
        <begin position="79"/>
        <end position="89"/>
    </location>
</feature>
<evidence type="ECO:0000256" key="4">
    <source>
        <dbReference type="ARBA" id="ARBA00022801"/>
    </source>
</evidence>
<evidence type="ECO:0000256" key="6">
    <source>
        <dbReference type="PROSITE-ProRule" id="PRU01393"/>
    </source>
</evidence>
<feature type="domain" description="UCH catalytic" evidence="9">
    <location>
        <begin position="124"/>
        <end position="389"/>
    </location>
</feature>
<dbReference type="Proteomes" id="UP000319257">
    <property type="component" value="Unassembled WGS sequence"/>
</dbReference>
<comment type="catalytic activity">
    <reaction evidence="1 6 7">
        <text>Thiol-dependent hydrolysis of ester, thioester, amide, peptide and isopeptide bonds formed by the C-terminal Gly of ubiquitin (a 76-residue protein attached to proteins as an intracellular targeting signal).</text>
        <dbReference type="EC" id="3.4.19.12"/>
    </reaction>
</comment>
<feature type="region of interest" description="Disordered" evidence="8">
    <location>
        <begin position="589"/>
        <end position="717"/>
    </location>
</feature>
<feature type="active site" description="Proton donor" evidence="6">
    <location>
        <position position="321"/>
    </location>
</feature>
<keyword evidence="2 6" id="KW-0645">Protease</keyword>
<dbReference type="InterPro" id="IPR001578">
    <property type="entry name" value="Peptidase_C12_UCH"/>
</dbReference>
<accession>A0A507AX57</accession>
<reference evidence="10 11" key="1">
    <citation type="submission" date="2019-06" db="EMBL/GenBank/DDBJ databases">
        <title>Draft genome sequence of the filamentous fungus Phialemoniopsis curvata isolated from diesel fuel.</title>
        <authorList>
            <person name="Varaljay V.A."/>
            <person name="Lyon W.J."/>
            <person name="Crouch A.L."/>
            <person name="Drake C.E."/>
            <person name="Hollomon J.M."/>
            <person name="Nadeau L.J."/>
            <person name="Nunn H.S."/>
            <person name="Stevenson B.S."/>
            <person name="Bojanowski C.L."/>
            <person name="Crookes-Goodson W.J."/>
        </authorList>
    </citation>
    <scope>NUCLEOTIDE SEQUENCE [LARGE SCALE GENOMIC DNA]</scope>
    <source>
        <strain evidence="10 11">D216</strain>
    </source>
</reference>
<dbReference type="GO" id="GO:0006511">
    <property type="term" value="P:ubiquitin-dependent protein catabolic process"/>
    <property type="evidence" value="ECO:0007669"/>
    <property type="project" value="UniProtKB-UniRule"/>
</dbReference>
<dbReference type="FunFam" id="3.40.532.10:FF:000010">
    <property type="entry name" value="Ubiquitin carboxyl-terminal hydrolase"/>
    <property type="match status" value="1"/>
</dbReference>
<dbReference type="PANTHER" id="PTHR10589">
    <property type="entry name" value="UBIQUITIN CARBOXYL-TERMINAL HYDROLASE"/>
    <property type="match status" value="1"/>
</dbReference>
<feature type="compositionally biased region" description="Polar residues" evidence="8">
    <location>
        <begin position="695"/>
        <end position="717"/>
    </location>
</feature>
<dbReference type="PANTHER" id="PTHR10589:SF29">
    <property type="entry name" value="UBIQUITIN CARBOXYL-TERMINAL HYDROLASE"/>
    <property type="match status" value="1"/>
</dbReference>
<dbReference type="GO" id="GO:0005737">
    <property type="term" value="C:cytoplasm"/>
    <property type="evidence" value="ECO:0007669"/>
    <property type="project" value="TreeGrafter"/>
</dbReference>
<dbReference type="GeneID" id="41976617"/>
<evidence type="ECO:0000259" key="9">
    <source>
        <dbReference type="PROSITE" id="PS52048"/>
    </source>
</evidence>
<feature type="region of interest" description="Disordered" evidence="8">
    <location>
        <begin position="279"/>
        <end position="314"/>
    </location>
</feature>
<keyword evidence="5 6" id="KW-0788">Thiol protease</keyword>
<dbReference type="GO" id="GO:0004843">
    <property type="term" value="F:cysteine-type deubiquitinase activity"/>
    <property type="evidence" value="ECO:0007669"/>
    <property type="project" value="UniProtKB-UniRule"/>
</dbReference>
<dbReference type="InterPro" id="IPR038765">
    <property type="entry name" value="Papain-like_cys_pep_sf"/>
</dbReference>
<dbReference type="AlphaFoldDB" id="A0A507AX57"/>
<feature type="compositionally biased region" description="Basic residues" evidence="8">
    <location>
        <begin position="291"/>
        <end position="314"/>
    </location>
</feature>